<organism evidence="1">
    <name type="scientific">Escherichia coli</name>
    <dbReference type="NCBI Taxonomy" id="562"/>
    <lineage>
        <taxon>Bacteria</taxon>
        <taxon>Pseudomonadati</taxon>
        <taxon>Pseudomonadota</taxon>
        <taxon>Gammaproteobacteria</taxon>
        <taxon>Enterobacterales</taxon>
        <taxon>Enterobacteriaceae</taxon>
        <taxon>Escherichia</taxon>
    </lineage>
</organism>
<dbReference type="AlphaFoldDB" id="A0A5P1MTH9"/>
<name>A0A5P1MTH9_ECOLX</name>
<sequence length="41" mass="4700">MFGKFFGKKVASAKVELKRVENRDLMEAIIGGCLLVVCRRW</sequence>
<accession>A0A5P1MTH9</accession>
<proteinExistence type="predicted"/>
<dbReference type="EMBL" id="MN101855">
    <property type="protein sequence ID" value="QEI46104.1"/>
    <property type="molecule type" value="Genomic_DNA"/>
</dbReference>
<keyword evidence="1" id="KW-0614">Plasmid</keyword>
<gene>
    <name evidence="1" type="ORF">p13ZX36-90_00023</name>
</gene>
<protein>
    <submittedName>
        <fullName evidence="1">Uncharacterized protein</fullName>
    </submittedName>
</protein>
<reference evidence="1" key="1">
    <citation type="submission" date="2019-06" db="EMBL/GenBank/DDBJ databases">
        <title>Genomic and phenotypic analysis of NDM-1-producing atypical Enteroaggregative Escherichia coli causing a fatal outbreak.</title>
        <authorList>
            <person name="Bai L."/>
        </authorList>
    </citation>
    <scope>NUCLEOTIDE SEQUENCE</scope>
    <source>
        <strain evidence="1">13ZX36</strain>
        <plasmid evidence="1">p13ZX36-90</plasmid>
    </source>
</reference>
<geneLocation type="plasmid" evidence="1">
    <name>p13ZX36-90</name>
</geneLocation>
<evidence type="ECO:0000313" key="1">
    <source>
        <dbReference type="EMBL" id="QEI46104.1"/>
    </source>
</evidence>